<evidence type="ECO:0000256" key="5">
    <source>
        <dbReference type="ARBA" id="ARBA00022723"/>
    </source>
</evidence>
<gene>
    <name evidence="9" type="ORF">BB561_004447</name>
</gene>
<dbReference type="AlphaFoldDB" id="A0A2T9YG61"/>
<evidence type="ECO:0000313" key="9">
    <source>
        <dbReference type="EMBL" id="PVU91336.1"/>
    </source>
</evidence>
<organism evidence="9 10">
    <name type="scientific">Smittium simulii</name>
    <dbReference type="NCBI Taxonomy" id="133385"/>
    <lineage>
        <taxon>Eukaryota</taxon>
        <taxon>Fungi</taxon>
        <taxon>Fungi incertae sedis</taxon>
        <taxon>Zoopagomycota</taxon>
        <taxon>Kickxellomycotina</taxon>
        <taxon>Harpellomycetes</taxon>
        <taxon>Harpellales</taxon>
        <taxon>Legeriomycetaceae</taxon>
        <taxon>Smittium</taxon>
    </lineage>
</organism>
<dbReference type="GO" id="GO:0004518">
    <property type="term" value="F:nuclease activity"/>
    <property type="evidence" value="ECO:0007669"/>
    <property type="project" value="UniProtKB-KW"/>
</dbReference>
<keyword evidence="4" id="KW-0540">Nuclease</keyword>
<evidence type="ECO:0000256" key="3">
    <source>
        <dbReference type="ARBA" id="ARBA00006958"/>
    </source>
</evidence>
<evidence type="ECO:0000313" key="10">
    <source>
        <dbReference type="Proteomes" id="UP000245383"/>
    </source>
</evidence>
<dbReference type="EMBL" id="MBFR01000207">
    <property type="protein sequence ID" value="PVU91336.1"/>
    <property type="molecule type" value="Genomic_DNA"/>
</dbReference>
<sequence length="369" mass="42807">MDRINFTNIPNTNSENADIDTVKKKRKNSGDVQDLQLKNKKWKHWIPKNISFIENTALLKPPENFQKTIWELSDPNFYGKMRIQKSTFLFVENLIQKDPVFLNDSKNSQIDVRFQLFIALYRLGCSSKKTSISMIANEAGIANGTVSLYTERVLTALNNVAQSYICWPNTLEKKKISSIFEYNHKMKNCIGILTTTQTILSQRPAISTTKYKTSNGSYGVKSLVVCDNEKYIRFLSNLYPGSEMSETMWENSLILNNPDRYFTDDLHIVSTFQINPNKNAVYLQKIDPYSNESYKLTPREIEERDAQVDYISNIVSETLLLWKNRWSSLYKIKKQLKKPEDFQKIESWIMATAVLHNIACEHEGNWMGE</sequence>
<comment type="similarity">
    <text evidence="3">Belongs to the HARBI1 family.</text>
</comment>
<evidence type="ECO:0000256" key="6">
    <source>
        <dbReference type="ARBA" id="ARBA00022801"/>
    </source>
</evidence>
<evidence type="ECO:0000256" key="4">
    <source>
        <dbReference type="ARBA" id="ARBA00022722"/>
    </source>
</evidence>
<dbReference type="InterPro" id="IPR027806">
    <property type="entry name" value="HARBI1_dom"/>
</dbReference>
<protein>
    <recommendedName>
        <fullName evidence="8">DDE Tnp4 domain-containing protein</fullName>
    </recommendedName>
</protein>
<dbReference type="GO" id="GO:0016787">
    <property type="term" value="F:hydrolase activity"/>
    <property type="evidence" value="ECO:0007669"/>
    <property type="project" value="UniProtKB-KW"/>
</dbReference>
<keyword evidence="5" id="KW-0479">Metal-binding</keyword>
<feature type="domain" description="DDE Tnp4" evidence="8">
    <location>
        <begin position="202"/>
        <end position="357"/>
    </location>
</feature>
<comment type="cofactor">
    <cofactor evidence="1">
        <name>a divalent metal cation</name>
        <dbReference type="ChEBI" id="CHEBI:60240"/>
    </cofactor>
</comment>
<dbReference type="GO" id="GO:0005634">
    <property type="term" value="C:nucleus"/>
    <property type="evidence" value="ECO:0007669"/>
    <property type="project" value="UniProtKB-SubCell"/>
</dbReference>
<proteinExistence type="inferred from homology"/>
<evidence type="ECO:0000259" key="8">
    <source>
        <dbReference type="Pfam" id="PF13359"/>
    </source>
</evidence>
<keyword evidence="10" id="KW-1185">Reference proteome</keyword>
<dbReference type="Proteomes" id="UP000245383">
    <property type="component" value="Unassembled WGS sequence"/>
</dbReference>
<reference evidence="9 10" key="1">
    <citation type="journal article" date="2018" name="MBio">
        <title>Comparative Genomics Reveals the Core Gene Toolbox for the Fungus-Insect Symbiosis.</title>
        <authorList>
            <person name="Wang Y."/>
            <person name="Stata M."/>
            <person name="Wang W."/>
            <person name="Stajich J.E."/>
            <person name="White M.M."/>
            <person name="Moncalvo J.M."/>
        </authorList>
    </citation>
    <scope>NUCLEOTIDE SEQUENCE [LARGE SCALE GENOMIC DNA]</scope>
    <source>
        <strain evidence="9 10">SWE-8-4</strain>
    </source>
</reference>
<dbReference type="Pfam" id="PF13359">
    <property type="entry name" value="DDE_Tnp_4"/>
    <property type="match status" value="1"/>
</dbReference>
<dbReference type="GO" id="GO:0046872">
    <property type="term" value="F:metal ion binding"/>
    <property type="evidence" value="ECO:0007669"/>
    <property type="project" value="UniProtKB-KW"/>
</dbReference>
<evidence type="ECO:0000256" key="7">
    <source>
        <dbReference type="ARBA" id="ARBA00023242"/>
    </source>
</evidence>
<comment type="caution">
    <text evidence="9">The sequence shown here is derived from an EMBL/GenBank/DDBJ whole genome shotgun (WGS) entry which is preliminary data.</text>
</comment>
<dbReference type="PANTHER" id="PTHR22930">
    <property type="match status" value="1"/>
</dbReference>
<keyword evidence="7" id="KW-0539">Nucleus</keyword>
<evidence type="ECO:0000256" key="1">
    <source>
        <dbReference type="ARBA" id="ARBA00001968"/>
    </source>
</evidence>
<comment type="subcellular location">
    <subcellularLocation>
        <location evidence="2">Nucleus</location>
    </subcellularLocation>
</comment>
<dbReference type="STRING" id="133385.A0A2T9YG61"/>
<name>A0A2T9YG61_9FUNG</name>
<dbReference type="OrthoDB" id="5540949at2759"/>
<keyword evidence="6" id="KW-0378">Hydrolase</keyword>
<dbReference type="InterPro" id="IPR045249">
    <property type="entry name" value="HARBI1-like"/>
</dbReference>
<evidence type="ECO:0000256" key="2">
    <source>
        <dbReference type="ARBA" id="ARBA00004123"/>
    </source>
</evidence>
<dbReference type="PANTHER" id="PTHR22930:SF85">
    <property type="entry name" value="GH03217P-RELATED"/>
    <property type="match status" value="1"/>
</dbReference>
<accession>A0A2T9YG61</accession>